<feature type="transmembrane region" description="Helical" evidence="7">
    <location>
        <begin position="129"/>
        <end position="146"/>
    </location>
</feature>
<evidence type="ECO:0000313" key="9">
    <source>
        <dbReference type="Proteomes" id="UP000285875"/>
    </source>
</evidence>
<evidence type="ECO:0000313" key="8">
    <source>
        <dbReference type="EMBL" id="AZZ38998.1"/>
    </source>
</evidence>
<feature type="transmembrane region" description="Helical" evidence="7">
    <location>
        <begin position="209"/>
        <end position="232"/>
    </location>
</feature>
<accession>A0A3T0RXQ3</accession>
<keyword evidence="4 7" id="KW-1133">Transmembrane helix</keyword>
<feature type="transmembrane region" description="Helical" evidence="7">
    <location>
        <begin position="369"/>
        <end position="387"/>
    </location>
</feature>
<name>A0A3T0RXQ3_9ACTN</name>
<reference evidence="9" key="1">
    <citation type="submission" date="2017-12" db="EMBL/GenBank/DDBJ databases">
        <title>Whole genome sequencing of Acidipropionibacterium jensenii strains JS279 and JS280.</title>
        <authorList>
            <person name="Deptula P."/>
            <person name="Laine P."/>
            <person name="Smolander O.-P."/>
            <person name="Paulin L."/>
            <person name="Auvinen P."/>
            <person name="Varmanen P."/>
        </authorList>
    </citation>
    <scope>NUCLEOTIDE SEQUENCE [LARGE SCALE GENOMIC DNA]</scope>
    <source>
        <strain evidence="9">JS280</strain>
    </source>
</reference>
<feature type="region of interest" description="Disordered" evidence="6">
    <location>
        <begin position="1"/>
        <end position="33"/>
    </location>
</feature>
<evidence type="ECO:0000256" key="7">
    <source>
        <dbReference type="SAM" id="Phobius"/>
    </source>
</evidence>
<protein>
    <submittedName>
        <fullName evidence="8">ABC transporter permease</fullName>
    </submittedName>
</protein>
<keyword evidence="5 7" id="KW-0472">Membrane</keyword>
<dbReference type="EMBL" id="CP025570">
    <property type="protein sequence ID" value="AZZ38998.1"/>
    <property type="molecule type" value="Genomic_DNA"/>
</dbReference>
<comment type="subcellular location">
    <subcellularLocation>
        <location evidence="1">Cell membrane</location>
        <topology evidence="1">Multi-pass membrane protein</topology>
    </subcellularLocation>
</comment>
<sequence length="456" mass="47152">MSPDKIRLPRPAESDPVRAGVAAPPVPDGSGDGAADEISLVHIESREARTHRLSTSVLIGLMAAILLWLTTMTTGRAHFSFADALSTHKLGTLGVPGVPVVLVSGLLCALAAAGFFLGRSHRAISRTSAVVAGVTIVVGFLTWAAAGHELPFQVASQLQGTIALATPLILGALCGVMCERSGVVNVAIEGQMLTAAFASALVGSMTQSITAAIIAAVIAGVAMAALLAVFTVKYLVDQVVMGVVVNLFASGLTGFLYNQLMGQDTEKYNTAPIMGQIAIPGLSKIPFVGSVLFDQTILVYVAVCCIPLVYLLLWHTRWGLRVRSVGEHPQAADTVGISVAGIRWAAVLAGGVLAGLGGAYFTIGTVGSFSKDITVGNGFIALAALIMGRWRPGLAALMALFFAFLTQLSTELGPLGTPMPSQFLLLLPYLATIVAVAGLVGKVRAPAADGDPFIKE</sequence>
<dbReference type="GO" id="GO:0005886">
    <property type="term" value="C:plasma membrane"/>
    <property type="evidence" value="ECO:0007669"/>
    <property type="project" value="UniProtKB-SubCell"/>
</dbReference>
<feature type="transmembrane region" description="Helical" evidence="7">
    <location>
        <begin position="158"/>
        <end position="176"/>
    </location>
</feature>
<dbReference type="AlphaFoldDB" id="A0A3T0RXQ3"/>
<organism evidence="8 9">
    <name type="scientific">Acidipropionibacterium jensenii</name>
    <dbReference type="NCBI Taxonomy" id="1749"/>
    <lineage>
        <taxon>Bacteria</taxon>
        <taxon>Bacillati</taxon>
        <taxon>Actinomycetota</taxon>
        <taxon>Actinomycetes</taxon>
        <taxon>Propionibacteriales</taxon>
        <taxon>Propionibacteriaceae</taxon>
        <taxon>Acidipropionibacterium</taxon>
    </lineage>
</organism>
<dbReference type="CDD" id="cd06580">
    <property type="entry name" value="TM_PBP1_transp_TpRbsC_like"/>
    <property type="match status" value="1"/>
</dbReference>
<feature type="transmembrane region" description="Helical" evidence="7">
    <location>
        <begin position="297"/>
        <end position="314"/>
    </location>
</feature>
<evidence type="ECO:0000256" key="4">
    <source>
        <dbReference type="ARBA" id="ARBA00022989"/>
    </source>
</evidence>
<evidence type="ECO:0000256" key="1">
    <source>
        <dbReference type="ARBA" id="ARBA00004651"/>
    </source>
</evidence>
<feature type="transmembrane region" description="Helical" evidence="7">
    <location>
        <begin position="183"/>
        <end position="203"/>
    </location>
</feature>
<proteinExistence type="predicted"/>
<keyword evidence="3 7" id="KW-0812">Transmembrane</keyword>
<dbReference type="PANTHER" id="PTHR43370:SF1">
    <property type="entry name" value="GUANOSINE ABC TRANSPORTER PERMEASE PROTEIN NUPQ"/>
    <property type="match status" value="1"/>
</dbReference>
<dbReference type="KEGG" id="aji:C0Z10_03655"/>
<evidence type="ECO:0000256" key="6">
    <source>
        <dbReference type="SAM" id="MobiDB-lite"/>
    </source>
</evidence>
<dbReference type="RefSeq" id="WP_097798493.1">
    <property type="nucleotide sequence ID" value="NZ_CP025570.1"/>
</dbReference>
<dbReference type="Pfam" id="PF02653">
    <property type="entry name" value="BPD_transp_2"/>
    <property type="match status" value="1"/>
</dbReference>
<feature type="transmembrane region" description="Helical" evidence="7">
    <location>
        <begin position="239"/>
        <end position="257"/>
    </location>
</feature>
<feature type="transmembrane region" description="Helical" evidence="7">
    <location>
        <begin position="344"/>
        <end position="363"/>
    </location>
</feature>
<gene>
    <name evidence="8" type="ORF">C0Z10_03655</name>
</gene>
<keyword evidence="2" id="KW-1003">Cell membrane</keyword>
<feature type="transmembrane region" description="Helical" evidence="7">
    <location>
        <begin position="53"/>
        <end position="73"/>
    </location>
</feature>
<dbReference type="InterPro" id="IPR001851">
    <property type="entry name" value="ABC_transp_permease"/>
</dbReference>
<dbReference type="GO" id="GO:0022857">
    <property type="term" value="F:transmembrane transporter activity"/>
    <property type="evidence" value="ECO:0007669"/>
    <property type="project" value="InterPro"/>
</dbReference>
<evidence type="ECO:0000256" key="3">
    <source>
        <dbReference type="ARBA" id="ARBA00022692"/>
    </source>
</evidence>
<feature type="transmembrane region" description="Helical" evidence="7">
    <location>
        <begin position="394"/>
        <end position="410"/>
    </location>
</feature>
<feature type="transmembrane region" description="Helical" evidence="7">
    <location>
        <begin position="93"/>
        <end position="117"/>
    </location>
</feature>
<dbReference type="PANTHER" id="PTHR43370">
    <property type="entry name" value="SUGAR ABC TRANSPORTER INTEGRAL MEMBRANE PROTEIN-RELATED"/>
    <property type="match status" value="1"/>
</dbReference>
<feature type="transmembrane region" description="Helical" evidence="7">
    <location>
        <begin position="422"/>
        <end position="440"/>
    </location>
</feature>
<dbReference type="Proteomes" id="UP000285875">
    <property type="component" value="Chromosome"/>
</dbReference>
<evidence type="ECO:0000256" key="2">
    <source>
        <dbReference type="ARBA" id="ARBA00022475"/>
    </source>
</evidence>
<evidence type="ECO:0000256" key="5">
    <source>
        <dbReference type="ARBA" id="ARBA00023136"/>
    </source>
</evidence>
<feature type="compositionally biased region" description="Basic and acidic residues" evidence="6">
    <location>
        <begin position="1"/>
        <end position="16"/>
    </location>
</feature>